<sequence>MIPNNFLLFVQLITILFITPGPQRILIITNSMNYGFPKSLWTGLGDVSANAIQMICATFGIYALMKPHPQILDTFKWIGGLYLIYLAIKFLRRKTSVTIDKTFGTRSAFDLFKDGFISALFSPGAIVFFVVMFPNFLDPNNNFILHFIILMTTHVLLDFFFLTIYAGVSSRIAIFLKNYPNLISRLSGCALLFLAYRILSTKINL</sequence>
<evidence type="ECO:0000313" key="11">
    <source>
        <dbReference type="Proteomes" id="UP000572953"/>
    </source>
</evidence>
<keyword evidence="3" id="KW-1003">Cell membrane</keyword>
<reference evidence="10 11" key="1">
    <citation type="submission" date="2018-10" db="EMBL/GenBank/DDBJ databases">
        <title>Iterative Subtractive Binning of Freshwater Chronoseries Metagenomes Recovers Nearly Complete Genomes from over Four Hundred Novel Species.</title>
        <authorList>
            <person name="Rodriguez-R L.M."/>
            <person name="Tsementzi D."/>
            <person name="Luo C."/>
            <person name="Konstantinidis K.T."/>
        </authorList>
    </citation>
    <scope>NUCLEOTIDE SEQUENCE [LARGE SCALE GENOMIC DNA]</scope>
    <source>
        <strain evidence="10">WB7_2B_003</strain>
        <strain evidence="8">WB7_6_001</strain>
        <strain evidence="9">WB8_2A_004</strain>
    </source>
</reference>
<evidence type="ECO:0000313" key="10">
    <source>
        <dbReference type="EMBL" id="NCU62612.1"/>
    </source>
</evidence>
<dbReference type="EMBL" id="RGGN01000011">
    <property type="protein sequence ID" value="NCU62612.1"/>
    <property type="molecule type" value="Genomic_DNA"/>
</dbReference>
<evidence type="ECO:0000256" key="4">
    <source>
        <dbReference type="ARBA" id="ARBA00022692"/>
    </source>
</evidence>
<dbReference type="PANTHER" id="PTHR30086:SF14">
    <property type="entry name" value="HOMOSERINE_HOMOSERINE LACTONE EFFLUX PROTEIN"/>
    <property type="match status" value="1"/>
</dbReference>
<dbReference type="GO" id="GO:0005886">
    <property type="term" value="C:plasma membrane"/>
    <property type="evidence" value="ECO:0007669"/>
    <property type="project" value="UniProtKB-SubCell"/>
</dbReference>
<dbReference type="EMBL" id="RGET01000064">
    <property type="protein sequence ID" value="NBN88196.1"/>
    <property type="molecule type" value="Genomic_DNA"/>
</dbReference>
<keyword evidence="6 7" id="KW-0472">Membrane</keyword>
<proteinExistence type="inferred from homology"/>
<dbReference type="EMBL" id="RGOB01000028">
    <property type="protein sequence ID" value="NCU52988.1"/>
    <property type="molecule type" value="Genomic_DNA"/>
</dbReference>
<dbReference type="Pfam" id="PF01810">
    <property type="entry name" value="LysE"/>
    <property type="match status" value="1"/>
</dbReference>
<comment type="subcellular location">
    <subcellularLocation>
        <location evidence="1">Cell membrane</location>
        <topology evidence="1">Multi-pass membrane protein</topology>
    </subcellularLocation>
</comment>
<feature type="transmembrane region" description="Helical" evidence="7">
    <location>
        <begin position="116"/>
        <end position="137"/>
    </location>
</feature>
<feature type="transmembrane region" description="Helical" evidence="7">
    <location>
        <begin position="179"/>
        <end position="199"/>
    </location>
</feature>
<evidence type="ECO:0000256" key="5">
    <source>
        <dbReference type="ARBA" id="ARBA00022989"/>
    </source>
</evidence>
<gene>
    <name evidence="8" type="ORF">EBV32_03800</name>
    <name evidence="10" type="ORF">EBV78_00720</name>
    <name evidence="9" type="ORF">EBX74_01595</name>
</gene>
<evidence type="ECO:0000256" key="1">
    <source>
        <dbReference type="ARBA" id="ARBA00004651"/>
    </source>
</evidence>
<dbReference type="Proteomes" id="UP000747791">
    <property type="component" value="Unassembled WGS sequence"/>
</dbReference>
<organism evidence="10 11">
    <name type="scientific">Candidatus Fonsibacter lacus</name>
    <dbReference type="NCBI Taxonomy" id="2576439"/>
    <lineage>
        <taxon>Bacteria</taxon>
        <taxon>Pseudomonadati</taxon>
        <taxon>Pseudomonadota</taxon>
        <taxon>Alphaproteobacteria</taxon>
        <taxon>Candidatus Pelagibacterales</taxon>
        <taxon>Candidatus Pelagibacterales incertae sedis</taxon>
        <taxon>Candidatus Fonsibacter</taxon>
    </lineage>
</organism>
<evidence type="ECO:0000256" key="6">
    <source>
        <dbReference type="ARBA" id="ARBA00023136"/>
    </source>
</evidence>
<name>A0A845S7W1_9PROT</name>
<comment type="similarity">
    <text evidence="2">Belongs to the Rht family.</text>
</comment>
<keyword evidence="5 7" id="KW-1133">Transmembrane helix</keyword>
<feature type="transmembrane region" description="Helical" evidence="7">
    <location>
        <begin position="6"/>
        <end position="27"/>
    </location>
</feature>
<dbReference type="GO" id="GO:0042970">
    <property type="term" value="F:homoserine transmembrane transporter activity"/>
    <property type="evidence" value="ECO:0007669"/>
    <property type="project" value="TreeGrafter"/>
</dbReference>
<dbReference type="PIRSF" id="PIRSF006324">
    <property type="entry name" value="LeuE"/>
    <property type="match status" value="1"/>
</dbReference>
<dbReference type="AlphaFoldDB" id="A0A845S7W1"/>
<dbReference type="Proteomes" id="UP000713222">
    <property type="component" value="Unassembled WGS sequence"/>
</dbReference>
<accession>A0A845S7W1</accession>
<dbReference type="InterPro" id="IPR001123">
    <property type="entry name" value="LeuE-type"/>
</dbReference>
<evidence type="ECO:0000256" key="2">
    <source>
        <dbReference type="ARBA" id="ARBA00007928"/>
    </source>
</evidence>
<evidence type="ECO:0000313" key="9">
    <source>
        <dbReference type="EMBL" id="NCU52988.1"/>
    </source>
</evidence>
<evidence type="ECO:0000256" key="3">
    <source>
        <dbReference type="ARBA" id="ARBA00022475"/>
    </source>
</evidence>
<evidence type="ECO:0000313" key="8">
    <source>
        <dbReference type="EMBL" id="NBN88196.1"/>
    </source>
</evidence>
<keyword evidence="4 7" id="KW-0812">Transmembrane</keyword>
<dbReference type="PANTHER" id="PTHR30086">
    <property type="entry name" value="ARGININE EXPORTER PROTEIN ARGO"/>
    <property type="match status" value="1"/>
</dbReference>
<comment type="caution">
    <text evidence="10">The sequence shown here is derived from an EMBL/GenBank/DDBJ whole genome shotgun (WGS) entry which is preliminary data.</text>
</comment>
<feature type="transmembrane region" description="Helical" evidence="7">
    <location>
        <begin position="39"/>
        <end position="62"/>
    </location>
</feature>
<evidence type="ECO:0000256" key="7">
    <source>
        <dbReference type="SAM" id="Phobius"/>
    </source>
</evidence>
<dbReference type="Proteomes" id="UP000572953">
    <property type="component" value="Unassembled WGS sequence"/>
</dbReference>
<feature type="transmembrane region" description="Helical" evidence="7">
    <location>
        <begin position="143"/>
        <end position="167"/>
    </location>
</feature>
<protein>
    <submittedName>
        <fullName evidence="10">LysE family translocator</fullName>
    </submittedName>
</protein>